<protein>
    <submittedName>
        <fullName evidence="2">Uncharacterized protein</fullName>
    </submittedName>
</protein>
<dbReference type="AlphaFoldDB" id="A0A919UFL4"/>
<dbReference type="Proteomes" id="UP000652354">
    <property type="component" value="Unassembled WGS sequence"/>
</dbReference>
<name>A0A919UFL4_9MICO</name>
<sequence length="454" mass="46731">MNLHDELGRHGADAAAESARSLGSVDVRDALGARVRRGRRRRAAGGAGVVAAVALVAVGVWSVLPGVPMDAHPVATPSASTPPDPRSADGAGLVIDEETAISDDAALDVTALRCGDATGLVSGVTAHDERAVGLQATAQLGKRADDGTIVERPDSVWAGYEVLYFDTTLTWGADEDLTVTLVPLLLDQDDVVAVGEPVDARSPFSWDRIHMPLPGDCATGAAAAGDGEYIAALAVATDLPNGDPAARFVFSAGPVEYTGLDVTVGEPEPIDPANPPELGSSGYLAATAVTQLTGDLSCTGSLAAAEVPEPDYSGEASNPVPVPLPRWIETGRLYGYGDDALIGGYPIPLGTDAAALVDQYGKGPARLVLSSDAGDAWVFDVSWSERDDLPHDAPGWFVELNQVWDCGGAGIIEPGDYQARLVHSDVEPGQPGTAVLTPVTIVSGVPSIPELDEG</sequence>
<keyword evidence="1" id="KW-0472">Membrane</keyword>
<feature type="transmembrane region" description="Helical" evidence="1">
    <location>
        <begin position="43"/>
        <end position="64"/>
    </location>
</feature>
<keyword evidence="3" id="KW-1185">Reference proteome</keyword>
<evidence type="ECO:0000313" key="3">
    <source>
        <dbReference type="Proteomes" id="UP000652354"/>
    </source>
</evidence>
<keyword evidence="1" id="KW-0812">Transmembrane</keyword>
<proteinExistence type="predicted"/>
<evidence type="ECO:0000256" key="1">
    <source>
        <dbReference type="SAM" id="Phobius"/>
    </source>
</evidence>
<evidence type="ECO:0000313" key="2">
    <source>
        <dbReference type="EMBL" id="GIG53817.1"/>
    </source>
</evidence>
<reference evidence="2" key="1">
    <citation type="submission" date="2021-01" db="EMBL/GenBank/DDBJ databases">
        <title>Whole genome shotgun sequence of Demequina activiva NBRC 110675.</title>
        <authorList>
            <person name="Komaki H."/>
            <person name="Tamura T."/>
        </authorList>
    </citation>
    <scope>NUCLEOTIDE SEQUENCE</scope>
    <source>
        <strain evidence="2">NBRC 110675</strain>
    </source>
</reference>
<keyword evidence="1" id="KW-1133">Transmembrane helix</keyword>
<dbReference type="RefSeq" id="WP_203653241.1">
    <property type="nucleotide sequence ID" value="NZ_BONR01000001.1"/>
</dbReference>
<gene>
    <name evidence="2" type="ORF">Dac01nite_05690</name>
</gene>
<organism evidence="2 3">
    <name type="scientific">Demequina activiva</name>
    <dbReference type="NCBI Taxonomy" id="1582364"/>
    <lineage>
        <taxon>Bacteria</taxon>
        <taxon>Bacillati</taxon>
        <taxon>Actinomycetota</taxon>
        <taxon>Actinomycetes</taxon>
        <taxon>Micrococcales</taxon>
        <taxon>Demequinaceae</taxon>
        <taxon>Demequina</taxon>
    </lineage>
</organism>
<dbReference type="EMBL" id="BONR01000001">
    <property type="protein sequence ID" value="GIG53817.1"/>
    <property type="molecule type" value="Genomic_DNA"/>
</dbReference>
<comment type="caution">
    <text evidence="2">The sequence shown here is derived from an EMBL/GenBank/DDBJ whole genome shotgun (WGS) entry which is preliminary data.</text>
</comment>
<accession>A0A919UFL4</accession>